<organism evidence="2 3">
    <name type="scientific">Candidatus Aquitaenariimonas noxiae</name>
    <dbReference type="NCBI Taxonomy" id="1974741"/>
    <lineage>
        <taxon>Bacteria</taxon>
        <taxon>Pseudomonadati</taxon>
        <taxon>Candidatus Omnitrophota</taxon>
        <taxon>Candidatus Aquitaenariimonas</taxon>
    </lineage>
</organism>
<evidence type="ECO:0000259" key="1">
    <source>
        <dbReference type="Pfam" id="PF21582"/>
    </source>
</evidence>
<evidence type="ECO:0000313" key="2">
    <source>
        <dbReference type="EMBL" id="PIU42187.1"/>
    </source>
</evidence>
<name>A0A2J0L6M4_9BACT</name>
<protein>
    <recommendedName>
        <fullName evidence="1">Carbohydrate binding domain-containing protein</fullName>
    </recommendedName>
</protein>
<dbReference type="InterPro" id="IPR008979">
    <property type="entry name" value="Galactose-bd-like_sf"/>
</dbReference>
<proteinExistence type="predicted"/>
<comment type="caution">
    <text evidence="2">The sequence shown here is derived from an EMBL/GenBank/DDBJ whole genome shotgun (WGS) entry which is preliminary data.</text>
</comment>
<dbReference type="SUPFAM" id="SSF49785">
    <property type="entry name" value="Galactose-binding domain-like"/>
    <property type="match status" value="1"/>
</dbReference>
<reference evidence="2 3" key="1">
    <citation type="submission" date="2017-09" db="EMBL/GenBank/DDBJ databases">
        <title>Depth-based differentiation of microbial function through sediment-hosted aquifers and enrichment of novel symbionts in the deep terrestrial subsurface.</title>
        <authorList>
            <person name="Probst A.J."/>
            <person name="Ladd B."/>
            <person name="Jarett J.K."/>
            <person name="Geller-Mcgrath D.E."/>
            <person name="Sieber C.M."/>
            <person name="Emerson J.B."/>
            <person name="Anantharaman K."/>
            <person name="Thomas B.C."/>
            <person name="Malmstrom R."/>
            <person name="Stieglmeier M."/>
            <person name="Klingl A."/>
            <person name="Woyke T."/>
            <person name="Ryan C.M."/>
            <person name="Banfield J.F."/>
        </authorList>
    </citation>
    <scope>NUCLEOTIDE SEQUENCE [LARGE SCALE GENOMIC DNA]</scope>
    <source>
        <strain evidence="2">CG07_land_8_20_14_0_80_42_15</strain>
    </source>
</reference>
<feature type="domain" description="Carbohydrate binding" evidence="1">
    <location>
        <begin position="110"/>
        <end position="168"/>
    </location>
</feature>
<dbReference type="Pfam" id="PF21582">
    <property type="entry name" value="CBM30"/>
    <property type="match status" value="1"/>
</dbReference>
<dbReference type="InterPro" id="IPR048758">
    <property type="entry name" value="CBM30"/>
</dbReference>
<evidence type="ECO:0000313" key="3">
    <source>
        <dbReference type="Proteomes" id="UP000230052"/>
    </source>
</evidence>
<sequence>MVNVKTCIAGIFLFVFVLFVCGISYAELLVDDFNKNTNLLGGRTSVYQQAPSRALAIQSPTEHYGDSGNALMIKYDKKAEGGPYNQGGWCGYYTILKKGETYFDASSYKAITFWVKGAEGAENFKVGLADRHWDQVGDSVKSEEIGKYLPSGGVTKEWQKATIPLDVFFLDFKELGSISVCFELDCFPGGAGKGTIYIDDLKLE</sequence>
<dbReference type="AlphaFoldDB" id="A0A2J0L6M4"/>
<dbReference type="EMBL" id="PEWV01000016">
    <property type="protein sequence ID" value="PIU42187.1"/>
    <property type="molecule type" value="Genomic_DNA"/>
</dbReference>
<gene>
    <name evidence="2" type="ORF">COS99_01610</name>
</gene>
<accession>A0A2J0L6M4</accession>
<dbReference type="Gene3D" id="2.60.120.430">
    <property type="entry name" value="Galactose-binding lectin"/>
    <property type="match status" value="1"/>
</dbReference>
<dbReference type="Proteomes" id="UP000230052">
    <property type="component" value="Unassembled WGS sequence"/>
</dbReference>